<feature type="compositionally biased region" description="Polar residues" evidence="1">
    <location>
        <begin position="316"/>
        <end position="327"/>
    </location>
</feature>
<comment type="caution">
    <text evidence="2">The sequence shown here is derived from an EMBL/GenBank/DDBJ whole genome shotgun (WGS) entry which is preliminary data.</text>
</comment>
<evidence type="ECO:0000256" key="1">
    <source>
        <dbReference type="SAM" id="MobiDB-lite"/>
    </source>
</evidence>
<sequence>MVFPLTANKKNLPKIPKSSNKKNKKDRDNVDKPASNCEAVYGQQQRTSDILDDTIYRKLSSSRAIFESNKLESACSFLKMLKLKLEQDVGEIVEEADAVVLERTPTNDTISSILDTLIDVSDHITPIVSDVSDASKSMDYSTMSGSSTISEKHFNRTMLATNKLLELSAKTGRNNANLTEGTYYFAHKMVADNLGDMSVFKNSIMSIGDKIYVDRNLLAQLVQLHALLKDTIIKLKTQEEKYLTDLTYRNEEGSSNDGDSASGNATDLSVYDTAIESDPSPAARKLFGKKDKLPKTMIKPRRLSMDNASPVVSKRPSASSQQRNNTTAIVGMPRETANSLTTDKMKKKKLRQSQNAIAEASVLSVDGTVSDNEGPNSTATPSKEDKLCNKNQTPAPFLAPDSTYKDGTTNYTSAVSTVGCSCDDLNTKNSNGTMTQDLFSSAVQGTNTSTENSSKLVGTITSILKQTSFYDPELVTSTPMKDNRTQTKRSMDTWASTKGNTSTVSNQTYMTAYNDTIVSSNLIGSRLPGEISNGNPSVNSVRSRSKSASSYRTALNATSPTTVAEYGQDLEKCITELECMSKCLRQAAINKDTLHECFKIFPANQHQLTDTQLPHFHTIVGGVPVVIQITKRPDNLNSPSAKCCRRSCAGSTTADASTCCSDLPQASTKPLTYKLLGSLSKATLDGCLGPRNWGPCNWKKTILRNNKNTEKGDFDKAVRTSILKSKLPRFRLKKRDAAFNTDGMPSLVSSIDMTKSDGVDSHASLPYVPAKSSLPKLDNPEKICSSLQFDVRKVPVTFEDSIMKHPNAKVNDALKDVTVAQLLDSFRPAKCCRKTVLNETPHSTMPYAASLRSLPLQESDLTTIRDIMQKKHNYPGQQ</sequence>
<protein>
    <submittedName>
        <fullName evidence="2">Uncharacterized protein</fullName>
    </submittedName>
</protein>
<proteinExistence type="predicted"/>
<feature type="compositionally biased region" description="Low complexity" evidence="1">
    <location>
        <begin position="8"/>
        <end position="18"/>
    </location>
</feature>
<feature type="compositionally biased region" description="Basic and acidic residues" evidence="1">
    <location>
        <begin position="481"/>
        <end position="491"/>
    </location>
</feature>
<feature type="region of interest" description="Disordered" evidence="1">
    <location>
        <begin position="475"/>
        <end position="499"/>
    </location>
</feature>
<feature type="region of interest" description="Disordered" evidence="1">
    <location>
        <begin position="306"/>
        <end position="327"/>
    </location>
</feature>
<gene>
    <name evidence="2" type="ORF">QE152_g6013</name>
</gene>
<reference evidence="2 3" key="1">
    <citation type="journal article" date="2024" name="BMC Genomics">
        <title>De novo assembly and annotation of Popillia japonica's genome with initial clues to its potential as an invasive pest.</title>
        <authorList>
            <person name="Cucini C."/>
            <person name="Boschi S."/>
            <person name="Funari R."/>
            <person name="Cardaioli E."/>
            <person name="Iannotti N."/>
            <person name="Marturano G."/>
            <person name="Paoli F."/>
            <person name="Bruttini M."/>
            <person name="Carapelli A."/>
            <person name="Frati F."/>
            <person name="Nardi F."/>
        </authorList>
    </citation>
    <scope>NUCLEOTIDE SEQUENCE [LARGE SCALE GENOMIC DNA]</scope>
    <source>
        <strain evidence="2">DMR45628</strain>
    </source>
</reference>
<name>A0AAW1MJJ2_POPJA</name>
<evidence type="ECO:0000313" key="2">
    <source>
        <dbReference type="EMBL" id="KAK9746560.1"/>
    </source>
</evidence>
<dbReference type="AlphaFoldDB" id="A0AAW1MJJ2"/>
<feature type="compositionally biased region" description="Polar residues" evidence="1">
    <location>
        <begin position="367"/>
        <end position="381"/>
    </location>
</feature>
<dbReference type="Proteomes" id="UP001458880">
    <property type="component" value="Unassembled WGS sequence"/>
</dbReference>
<feature type="region of interest" description="Disordered" evidence="1">
    <location>
        <begin position="366"/>
        <end position="388"/>
    </location>
</feature>
<dbReference type="EMBL" id="JASPKY010000039">
    <property type="protein sequence ID" value="KAK9746560.1"/>
    <property type="molecule type" value="Genomic_DNA"/>
</dbReference>
<accession>A0AAW1MJJ2</accession>
<keyword evidence="3" id="KW-1185">Reference proteome</keyword>
<evidence type="ECO:0000313" key="3">
    <source>
        <dbReference type="Proteomes" id="UP001458880"/>
    </source>
</evidence>
<organism evidence="2 3">
    <name type="scientific">Popillia japonica</name>
    <name type="common">Japanese beetle</name>
    <dbReference type="NCBI Taxonomy" id="7064"/>
    <lineage>
        <taxon>Eukaryota</taxon>
        <taxon>Metazoa</taxon>
        <taxon>Ecdysozoa</taxon>
        <taxon>Arthropoda</taxon>
        <taxon>Hexapoda</taxon>
        <taxon>Insecta</taxon>
        <taxon>Pterygota</taxon>
        <taxon>Neoptera</taxon>
        <taxon>Endopterygota</taxon>
        <taxon>Coleoptera</taxon>
        <taxon>Polyphaga</taxon>
        <taxon>Scarabaeiformia</taxon>
        <taxon>Scarabaeidae</taxon>
        <taxon>Rutelinae</taxon>
        <taxon>Popillia</taxon>
    </lineage>
</organism>
<feature type="region of interest" description="Disordered" evidence="1">
    <location>
        <begin position="1"/>
        <end position="36"/>
    </location>
</feature>